<gene>
    <name evidence="3" type="ORF">PX52LOC_04044</name>
</gene>
<dbReference type="OrthoDB" id="2242169at2"/>
<feature type="transmembrane region" description="Helical" evidence="1">
    <location>
        <begin position="111"/>
        <end position="135"/>
    </location>
</feature>
<name>A0A5C1AJJ3_9BACT</name>
<protein>
    <recommendedName>
        <fullName evidence="2">DUF3592 domain-containing protein</fullName>
    </recommendedName>
</protein>
<keyword evidence="1" id="KW-0812">Transmembrane</keyword>
<dbReference type="KEGG" id="lrs:PX52LOC_04044"/>
<evidence type="ECO:0000256" key="1">
    <source>
        <dbReference type="SAM" id="Phobius"/>
    </source>
</evidence>
<organism evidence="3 4">
    <name type="scientific">Limnoglobus roseus</name>
    <dbReference type="NCBI Taxonomy" id="2598579"/>
    <lineage>
        <taxon>Bacteria</taxon>
        <taxon>Pseudomonadati</taxon>
        <taxon>Planctomycetota</taxon>
        <taxon>Planctomycetia</taxon>
        <taxon>Gemmatales</taxon>
        <taxon>Gemmataceae</taxon>
        <taxon>Limnoglobus</taxon>
    </lineage>
</organism>
<dbReference type="InterPro" id="IPR021994">
    <property type="entry name" value="DUF3592"/>
</dbReference>
<keyword evidence="1" id="KW-0472">Membrane</keyword>
<keyword evidence="4" id="KW-1185">Reference proteome</keyword>
<proteinExistence type="predicted"/>
<evidence type="ECO:0000313" key="4">
    <source>
        <dbReference type="Proteomes" id="UP000324974"/>
    </source>
</evidence>
<dbReference type="AlphaFoldDB" id="A0A5C1AJJ3"/>
<dbReference type="EMBL" id="CP042425">
    <property type="protein sequence ID" value="QEL17068.1"/>
    <property type="molecule type" value="Genomic_DNA"/>
</dbReference>
<feature type="domain" description="DUF3592" evidence="2">
    <location>
        <begin position="39"/>
        <end position="110"/>
    </location>
</feature>
<keyword evidence="1" id="KW-1133">Transmembrane helix</keyword>
<reference evidence="4" key="1">
    <citation type="submission" date="2019-08" db="EMBL/GenBank/DDBJ databases">
        <title>Limnoglobus roseus gen. nov., sp. nov., a novel freshwater planctomycete with a giant genome from the family Gemmataceae.</title>
        <authorList>
            <person name="Kulichevskaya I.S."/>
            <person name="Naumoff D.G."/>
            <person name="Miroshnikov K."/>
            <person name="Ivanova A."/>
            <person name="Philippov D.A."/>
            <person name="Hakobyan A."/>
            <person name="Rijpstra I.C."/>
            <person name="Sinninghe Damste J.S."/>
            <person name="Liesack W."/>
            <person name="Dedysh S.N."/>
        </authorList>
    </citation>
    <scope>NUCLEOTIDE SEQUENCE [LARGE SCALE GENOMIC DNA]</scope>
    <source>
        <strain evidence="4">PX52</strain>
    </source>
</reference>
<dbReference type="RefSeq" id="WP_149111723.1">
    <property type="nucleotide sequence ID" value="NZ_CP042425.1"/>
</dbReference>
<dbReference type="Pfam" id="PF12158">
    <property type="entry name" value="DUF3592"/>
    <property type="match status" value="1"/>
</dbReference>
<evidence type="ECO:0000259" key="2">
    <source>
        <dbReference type="Pfam" id="PF12158"/>
    </source>
</evidence>
<evidence type="ECO:0000313" key="3">
    <source>
        <dbReference type="EMBL" id="QEL17068.1"/>
    </source>
</evidence>
<sequence>MEAPQVFGLAFMSVCGLGTLGYLEKILQRWAVLRRAIAVEGTVVRIEEEHDTEHDFSLFRPVVQYVTEAGDVEELSIAKPFKKGRWTEGDRVPLLYDPNNPKFAVMARGRWAGGIIIGTAMCLFGTCVGAVLYLYCRPPYVN</sequence>
<feature type="transmembrane region" description="Helical" evidence="1">
    <location>
        <begin position="6"/>
        <end position="23"/>
    </location>
</feature>
<accession>A0A5C1AJJ3</accession>
<dbReference type="Proteomes" id="UP000324974">
    <property type="component" value="Chromosome"/>
</dbReference>